<protein>
    <submittedName>
        <fullName evidence="2">Uncharacterized protein</fullName>
    </submittedName>
</protein>
<evidence type="ECO:0000313" key="2">
    <source>
        <dbReference type="EMBL" id="KAH0812962.1"/>
    </source>
</evidence>
<dbReference type="Proteomes" id="UP000719412">
    <property type="component" value="Unassembled WGS sequence"/>
</dbReference>
<feature type="compositionally biased region" description="Basic and acidic residues" evidence="1">
    <location>
        <begin position="326"/>
        <end position="339"/>
    </location>
</feature>
<feature type="region of interest" description="Disordered" evidence="1">
    <location>
        <begin position="414"/>
        <end position="514"/>
    </location>
</feature>
<name>A0A8J6LAI4_TENMO</name>
<feature type="compositionally biased region" description="Basic and acidic residues" evidence="1">
    <location>
        <begin position="414"/>
        <end position="494"/>
    </location>
</feature>
<feature type="region of interest" description="Disordered" evidence="1">
    <location>
        <begin position="205"/>
        <end position="235"/>
    </location>
</feature>
<dbReference type="EMBL" id="JABDTM020025676">
    <property type="protein sequence ID" value="KAH0812962.1"/>
    <property type="molecule type" value="Genomic_DNA"/>
</dbReference>
<organism evidence="2 3">
    <name type="scientific">Tenebrio molitor</name>
    <name type="common">Yellow mealworm beetle</name>
    <dbReference type="NCBI Taxonomy" id="7067"/>
    <lineage>
        <taxon>Eukaryota</taxon>
        <taxon>Metazoa</taxon>
        <taxon>Ecdysozoa</taxon>
        <taxon>Arthropoda</taxon>
        <taxon>Hexapoda</taxon>
        <taxon>Insecta</taxon>
        <taxon>Pterygota</taxon>
        <taxon>Neoptera</taxon>
        <taxon>Endopterygota</taxon>
        <taxon>Coleoptera</taxon>
        <taxon>Polyphaga</taxon>
        <taxon>Cucujiformia</taxon>
        <taxon>Tenebrionidae</taxon>
        <taxon>Tenebrio</taxon>
    </lineage>
</organism>
<proteinExistence type="predicted"/>
<comment type="caution">
    <text evidence="2">The sequence shown here is derived from an EMBL/GenBank/DDBJ whole genome shotgun (WGS) entry which is preliminary data.</text>
</comment>
<feature type="compositionally biased region" description="Polar residues" evidence="1">
    <location>
        <begin position="496"/>
        <end position="509"/>
    </location>
</feature>
<reference evidence="2" key="1">
    <citation type="journal article" date="2020" name="J Insects Food Feed">
        <title>The yellow mealworm (Tenebrio molitor) genome: a resource for the emerging insects as food and feed industry.</title>
        <authorList>
            <person name="Eriksson T."/>
            <person name="Andere A."/>
            <person name="Kelstrup H."/>
            <person name="Emery V."/>
            <person name="Picard C."/>
        </authorList>
    </citation>
    <scope>NUCLEOTIDE SEQUENCE</scope>
    <source>
        <strain evidence="2">Stoneville</strain>
        <tissue evidence="2">Whole head</tissue>
    </source>
</reference>
<evidence type="ECO:0000256" key="1">
    <source>
        <dbReference type="SAM" id="MobiDB-lite"/>
    </source>
</evidence>
<reference evidence="2" key="2">
    <citation type="submission" date="2021-08" db="EMBL/GenBank/DDBJ databases">
        <authorList>
            <person name="Eriksson T."/>
        </authorList>
    </citation>
    <scope>NUCLEOTIDE SEQUENCE</scope>
    <source>
        <strain evidence="2">Stoneville</strain>
        <tissue evidence="2">Whole head</tissue>
    </source>
</reference>
<evidence type="ECO:0000313" key="3">
    <source>
        <dbReference type="Proteomes" id="UP000719412"/>
    </source>
</evidence>
<accession>A0A8J6LAI4</accession>
<dbReference type="AlphaFoldDB" id="A0A8J6LAI4"/>
<feature type="compositionally biased region" description="Basic and acidic residues" evidence="1">
    <location>
        <begin position="353"/>
        <end position="371"/>
    </location>
</feature>
<gene>
    <name evidence="2" type="ORF">GEV33_009828</name>
</gene>
<feature type="region of interest" description="Disordered" evidence="1">
    <location>
        <begin position="311"/>
        <end position="371"/>
    </location>
</feature>
<sequence>MGEAAIGGARWRFRKNWRSAQFAVETETSYKNVVHGVQAVHITHLLSEDPKTVLGGGVFPNRLRAEPELFLQIKYRLTKSINNLIVQTADQPPPAGGREGEHIQELAGPLEGVPRWPHGCRRQCSEVAVPALVGSNLTEGGGFFSKEGTSAGPWMCVYVFQGRTVGWWKEDTTARSAGFKSQAGWAYHGCLCCISCCDAQKGKRRREGGRGWPGKVPRSPAAHKGKKRNNPTSTIQETPKACLFDGCEERGEHTEYPEEFQEDSGWGYREIHGRYRRFGGAGGLRECWDGRYREIYERYKRFREIWQTHIESGGDLGGGERSPIGDAERSKEDSRKDSARSGGYTWRSRRDPRRFTIQRDPEKIKEDPGWKGDLADARNLEEIKGDLEDTHRIWKRYRDIWRRYRKIRKIMKTNRESQRDPEDIHGDPKEIQEDLRSREIKEKYARSEMLRDPGWESTERSTKDTGRSGRHKESGEDKERSGREQLKQNERGRDQPASSRTPSNPSGGTESDVADAANSVSLPEPHVLRSLKKGLSINDLGNYFPGSIREAVSARADKGTLINTPITYRENIRLEDVRASRSEHRRADSTLGHMCWPRAGVGPHRSRAPLPADRDRTSRVCSSRNICKPLSWEIREIRDVGISEMGKYREIYERYREIWQNTRNLEEIKGDLEDTHRIWKRSSVKTTEKFVEDTRRCVIFWWGPLAYISTPIIIISGSSARVAVRAANACVGAAAAPLPHDRTTTDVVVLFRFSPPLVLIEELLLFDQTGTVHLICEAHPQLPAPTHTLLYSGDPVSRDPRN</sequence>
<keyword evidence="3" id="KW-1185">Reference proteome</keyword>